<protein>
    <submittedName>
        <fullName evidence="1">Uncharacterized protein</fullName>
    </submittedName>
</protein>
<organism evidence="1">
    <name type="scientific">Rhizobium phage IG49</name>
    <dbReference type="NCBI Taxonomy" id="3129228"/>
    <lineage>
        <taxon>Viruses</taxon>
        <taxon>Duplodnaviria</taxon>
        <taxon>Heunggongvirae</taxon>
        <taxon>Uroviricota</taxon>
        <taxon>Caudoviricetes</taxon>
    </lineage>
</organism>
<dbReference type="EMBL" id="PP429227">
    <property type="protein sequence ID" value="XCI77781.1"/>
    <property type="molecule type" value="Genomic_DNA"/>
</dbReference>
<name>A0AAU8HZD8_9CAUD</name>
<reference evidence="1" key="1">
    <citation type="submission" date="2024-03" db="EMBL/GenBank/DDBJ databases">
        <authorList>
            <person name="Chantapakul B."/>
            <person name="Wang S."/>
        </authorList>
    </citation>
    <scope>NUCLEOTIDE SEQUENCE</scope>
</reference>
<sequence>MKVTRIKTNEDDPVKIYKIGPATAELVFKRFGIENLYDLQLVLDKFEQTLQEISEEVDDIVVSDR</sequence>
<accession>A0AAU8HZD8</accession>
<proteinExistence type="predicted"/>
<evidence type="ECO:0000313" key="1">
    <source>
        <dbReference type="EMBL" id="XCI77781.1"/>
    </source>
</evidence>
<gene>
    <name evidence="1" type="ORF">VGRTQORK_CDS0168</name>
</gene>